<reference evidence="1 2" key="1">
    <citation type="submission" date="2015-05" db="EMBL/GenBank/DDBJ databases">
        <title>Evolution of Trichinella species and genotypes.</title>
        <authorList>
            <person name="Korhonen P.K."/>
            <person name="Edoardo P."/>
            <person name="Giuseppe L.R."/>
            <person name="Gasser R.B."/>
        </authorList>
    </citation>
    <scope>NUCLEOTIDE SEQUENCE [LARGE SCALE GENOMIC DNA]</scope>
    <source>
        <strain evidence="1">ISS10</strain>
    </source>
</reference>
<comment type="caution">
    <text evidence="1">The sequence shown here is derived from an EMBL/GenBank/DDBJ whole genome shotgun (WGS) entry which is preliminary data.</text>
</comment>
<accession>A0A0V1KKY7</accession>
<dbReference type="AlphaFoldDB" id="A0A0V1KKY7"/>
<evidence type="ECO:0000313" key="1">
    <source>
        <dbReference type="EMBL" id="KRZ47908.1"/>
    </source>
</evidence>
<proteinExistence type="predicted"/>
<name>A0A0V1KKY7_9BILA</name>
<dbReference type="EMBL" id="JYDW01000525">
    <property type="protein sequence ID" value="KRZ47908.1"/>
    <property type="molecule type" value="Genomic_DNA"/>
</dbReference>
<evidence type="ECO:0000313" key="2">
    <source>
        <dbReference type="Proteomes" id="UP000054721"/>
    </source>
</evidence>
<protein>
    <submittedName>
        <fullName evidence="1">Uncharacterized protein</fullName>
    </submittedName>
</protein>
<gene>
    <name evidence="1" type="ORF">T02_15159</name>
</gene>
<sequence>MKFRINYIKDKKCFENVHTVNISFILQNERFTLFKRKIGIYNVSNSQCIRKPICSIFAKTQNEFRHQSCGFMRNFLHSDQFD</sequence>
<keyword evidence="2" id="KW-1185">Reference proteome</keyword>
<organism evidence="1 2">
    <name type="scientific">Trichinella nativa</name>
    <dbReference type="NCBI Taxonomy" id="6335"/>
    <lineage>
        <taxon>Eukaryota</taxon>
        <taxon>Metazoa</taxon>
        <taxon>Ecdysozoa</taxon>
        <taxon>Nematoda</taxon>
        <taxon>Enoplea</taxon>
        <taxon>Dorylaimia</taxon>
        <taxon>Trichinellida</taxon>
        <taxon>Trichinellidae</taxon>
        <taxon>Trichinella</taxon>
    </lineage>
</organism>
<dbReference type="Proteomes" id="UP000054721">
    <property type="component" value="Unassembled WGS sequence"/>
</dbReference>